<evidence type="ECO:0000313" key="2">
    <source>
        <dbReference type="EMBL" id="TGY94697.1"/>
    </source>
</evidence>
<evidence type="ECO:0000313" key="3">
    <source>
        <dbReference type="Proteomes" id="UP000305451"/>
    </source>
</evidence>
<dbReference type="GO" id="GO:0006508">
    <property type="term" value="P:proteolysis"/>
    <property type="evidence" value="ECO:0007669"/>
    <property type="project" value="InterPro"/>
</dbReference>
<organism evidence="2 3">
    <name type="scientific">Marinicauda pacifica</name>
    <dbReference type="NCBI Taxonomy" id="1133559"/>
    <lineage>
        <taxon>Bacteria</taxon>
        <taxon>Pseudomonadati</taxon>
        <taxon>Pseudomonadota</taxon>
        <taxon>Alphaproteobacteria</taxon>
        <taxon>Maricaulales</taxon>
        <taxon>Maricaulaceae</taxon>
        <taxon>Marinicauda</taxon>
    </lineage>
</organism>
<dbReference type="GO" id="GO:0008236">
    <property type="term" value="F:serine-type peptidase activity"/>
    <property type="evidence" value="ECO:0007669"/>
    <property type="project" value="InterPro"/>
</dbReference>
<protein>
    <recommendedName>
        <fullName evidence="1">Tail specific protease domain-containing protein</fullName>
    </recommendedName>
</protein>
<feature type="domain" description="Tail specific protease" evidence="1">
    <location>
        <begin position="305"/>
        <end position="492"/>
    </location>
</feature>
<accession>A0A4S2HF30</accession>
<name>A0A4S2HF30_9PROT</name>
<dbReference type="PANTHER" id="PTHR32060">
    <property type="entry name" value="TAIL-SPECIFIC PROTEASE"/>
    <property type="match status" value="1"/>
</dbReference>
<proteinExistence type="predicted"/>
<dbReference type="SUPFAM" id="SSF52096">
    <property type="entry name" value="ClpP/crotonase"/>
    <property type="match status" value="1"/>
</dbReference>
<dbReference type="InterPro" id="IPR005151">
    <property type="entry name" value="Tail-specific_protease"/>
</dbReference>
<gene>
    <name evidence="2" type="ORF">E5162_05345</name>
</gene>
<dbReference type="Gene3D" id="3.90.226.10">
    <property type="entry name" value="2-enoyl-CoA Hydratase, Chain A, domain 1"/>
    <property type="match status" value="1"/>
</dbReference>
<sequence>MIGKPRSWQVRSACGEVEDMFSPGRTTRPDKKRPALKPVTLISLISILPLALSCASATAQTVSEQEAEADLVALYEGLEAAQNDLFVHTPRSAFDQRYDELIRQIDGPVELGEFHEIAQRFAALARIAHTRIVSPHPDWNDHLETGRFFPLSLRVHEGEVIVTEAPADSPVQPGDRILSIDGQVNPVWLARLTRNIAADTPALAYSQLEGSELYYFWLEYGEPDSFDIAYERQGERARARIAAASLDELRNSVGIENAFSLAGREARMVDQTIAYLRPGAFYNVDATTPEEAYDPEATRAFIAYIDAAYRDFIEAGAEALILDLRDNPGGDNSYSDPVVAWFADEPFRFASDFQIKVSESTIASNQARVDALTEGETSASSRLAELYAAAEPGETVSYEIPYAQPREGQRFDGEVYVLVNRFSFSNAVSTGALIQDYGFGTIMGEPTTDMATTYGAMEHFTLPHSEFLVGYPKALIIRPNGERETHPLTPDVFLPAPAIRSEQDVMLNAAIAYIQERK</sequence>
<dbReference type="EMBL" id="SRXV01000001">
    <property type="protein sequence ID" value="TGY94697.1"/>
    <property type="molecule type" value="Genomic_DNA"/>
</dbReference>
<dbReference type="Pfam" id="PF03572">
    <property type="entry name" value="Peptidase_S41"/>
    <property type="match status" value="1"/>
</dbReference>
<dbReference type="PANTHER" id="PTHR32060:SF22">
    <property type="entry name" value="CARBOXYL-TERMINAL-PROCESSING PEPTIDASE 3, CHLOROPLASTIC"/>
    <property type="match status" value="1"/>
</dbReference>
<keyword evidence="3" id="KW-1185">Reference proteome</keyword>
<dbReference type="InterPro" id="IPR029045">
    <property type="entry name" value="ClpP/crotonase-like_dom_sf"/>
</dbReference>
<reference evidence="2 3" key="1">
    <citation type="journal article" date="2013" name="Int. J. Syst. Evol. Microbiol.">
        <title>Marinicauda pacifica gen. nov., sp. nov., a prosthecate alphaproteobacterium of the family Hyphomonadaceae isolated from deep seawater.</title>
        <authorList>
            <person name="Zhang X.Y."/>
            <person name="Li G.W."/>
            <person name="Wang C.S."/>
            <person name="Zhang Y.J."/>
            <person name="Xu X.W."/>
            <person name="Li H."/>
            <person name="Liu A."/>
            <person name="Liu C."/>
            <person name="Xie B.B."/>
            <person name="Qin Q.L."/>
            <person name="Xu Z."/>
            <person name="Chen X.L."/>
            <person name="Zhou B.C."/>
            <person name="Zhang Y.Z."/>
        </authorList>
    </citation>
    <scope>NUCLEOTIDE SEQUENCE [LARGE SCALE GENOMIC DNA]</scope>
    <source>
        <strain evidence="2 3">P-1 km-3</strain>
    </source>
</reference>
<dbReference type="AlphaFoldDB" id="A0A4S2HF30"/>
<dbReference type="GO" id="GO:0004175">
    <property type="term" value="F:endopeptidase activity"/>
    <property type="evidence" value="ECO:0007669"/>
    <property type="project" value="TreeGrafter"/>
</dbReference>
<evidence type="ECO:0000259" key="1">
    <source>
        <dbReference type="Pfam" id="PF03572"/>
    </source>
</evidence>
<dbReference type="Proteomes" id="UP000305451">
    <property type="component" value="Unassembled WGS sequence"/>
</dbReference>
<comment type="caution">
    <text evidence="2">The sequence shown here is derived from an EMBL/GenBank/DDBJ whole genome shotgun (WGS) entry which is preliminary data.</text>
</comment>